<evidence type="ECO:0000313" key="15">
    <source>
        <dbReference type="Proteomes" id="UP000245469"/>
    </source>
</evidence>
<dbReference type="Proteomes" id="UP000245469">
    <property type="component" value="Unassembled WGS sequence"/>
</dbReference>
<dbReference type="InterPro" id="IPR003594">
    <property type="entry name" value="HATPase_dom"/>
</dbReference>
<evidence type="ECO:0000313" key="14">
    <source>
        <dbReference type="EMBL" id="PWJ52520.1"/>
    </source>
</evidence>
<dbReference type="Gene3D" id="1.10.287.130">
    <property type="match status" value="1"/>
</dbReference>
<proteinExistence type="predicted"/>
<evidence type="ECO:0000256" key="1">
    <source>
        <dbReference type="ARBA" id="ARBA00000085"/>
    </source>
</evidence>
<dbReference type="SMART" id="SM00388">
    <property type="entry name" value="HisKA"/>
    <property type="match status" value="1"/>
</dbReference>
<dbReference type="PANTHER" id="PTHR45436">
    <property type="entry name" value="SENSOR HISTIDINE KINASE YKOH"/>
    <property type="match status" value="1"/>
</dbReference>
<dbReference type="InterPro" id="IPR050428">
    <property type="entry name" value="TCS_sensor_his_kinase"/>
</dbReference>
<dbReference type="InterPro" id="IPR003661">
    <property type="entry name" value="HisK_dim/P_dom"/>
</dbReference>
<sequence length="476" mass="49345">MKAQAHAPARQGAVRRWWRARSLRSSVAWSATVVVAAWMAVLAALAVVVVGVALDRAADDSLRARAQAVTATAQVRADGSVTVLEGPDDQALDTDTWVIAADGALVEGPAGAGAAPPRVAELAARVLGADGELVDTVDADAPTRLLGLPVHDQSGQPVAAVVTAASLVPYQQLRELTLVAVTVLALLLVVGVHLVLRAAVARALMPVAAMSRQVDAWSTSDPTQRLGEGPRPTELASLAGTLDALLDRIAAALRHEQVLTAELSHELRTPLAGMRAELDWVRKPARSDAQRQESLAELDTALRRAEGVVEGLLASARSATAAPGRCEVAPAVERVLAARRAADAPGRTEDVNAVALRADVDQTLAVGVEAAVLERALSPLVDNAYRYARSIVLVTAHRDQAQVRITIADDGPGIPADLIARVLEPGFRADPGEQHRGSGLGLPLAARLARTAGGDLLPQAAGADGGGVLHLLLPAA</sequence>
<keyword evidence="8 11" id="KW-1133">Transmembrane helix</keyword>
<dbReference type="Pfam" id="PF02518">
    <property type="entry name" value="HATPase_c"/>
    <property type="match status" value="1"/>
</dbReference>
<dbReference type="SUPFAM" id="SSF47384">
    <property type="entry name" value="Homodimeric domain of signal transducing histidine kinase"/>
    <property type="match status" value="1"/>
</dbReference>
<dbReference type="SMART" id="SM00387">
    <property type="entry name" value="HATPase_c"/>
    <property type="match status" value="1"/>
</dbReference>
<keyword evidence="9" id="KW-0902">Two-component regulatory system</keyword>
<dbReference type="InterPro" id="IPR003660">
    <property type="entry name" value="HAMP_dom"/>
</dbReference>
<evidence type="ECO:0000256" key="11">
    <source>
        <dbReference type="SAM" id="Phobius"/>
    </source>
</evidence>
<evidence type="ECO:0000256" key="3">
    <source>
        <dbReference type="ARBA" id="ARBA00012438"/>
    </source>
</evidence>
<protein>
    <recommendedName>
        <fullName evidence="3">histidine kinase</fullName>
        <ecNumber evidence="3">2.7.13.3</ecNumber>
    </recommendedName>
</protein>
<dbReference type="PROSITE" id="PS50109">
    <property type="entry name" value="HIS_KIN"/>
    <property type="match status" value="1"/>
</dbReference>
<evidence type="ECO:0000256" key="2">
    <source>
        <dbReference type="ARBA" id="ARBA00004236"/>
    </source>
</evidence>
<accession>A0A316A6C0</accession>
<evidence type="ECO:0000256" key="4">
    <source>
        <dbReference type="ARBA" id="ARBA00022553"/>
    </source>
</evidence>
<dbReference type="GO" id="GO:0000155">
    <property type="term" value="F:phosphorelay sensor kinase activity"/>
    <property type="evidence" value="ECO:0007669"/>
    <property type="project" value="InterPro"/>
</dbReference>
<evidence type="ECO:0000259" key="13">
    <source>
        <dbReference type="PROSITE" id="PS50885"/>
    </source>
</evidence>
<evidence type="ECO:0000256" key="6">
    <source>
        <dbReference type="ARBA" id="ARBA00022692"/>
    </source>
</evidence>
<feature type="transmembrane region" description="Helical" evidence="11">
    <location>
        <begin position="176"/>
        <end position="196"/>
    </location>
</feature>
<dbReference type="PRINTS" id="PR00344">
    <property type="entry name" value="BCTRLSENSOR"/>
</dbReference>
<keyword evidence="6 11" id="KW-0812">Transmembrane</keyword>
<keyword evidence="15" id="KW-1185">Reference proteome</keyword>
<dbReference type="EC" id="2.7.13.3" evidence="3"/>
<name>A0A316A6C0_9ACTN</name>
<keyword evidence="10 11" id="KW-0472">Membrane</keyword>
<organism evidence="14 15">
    <name type="scientific">Quadrisphaera granulorum</name>
    <dbReference type="NCBI Taxonomy" id="317664"/>
    <lineage>
        <taxon>Bacteria</taxon>
        <taxon>Bacillati</taxon>
        <taxon>Actinomycetota</taxon>
        <taxon>Actinomycetes</taxon>
        <taxon>Kineosporiales</taxon>
        <taxon>Kineosporiaceae</taxon>
        <taxon>Quadrisphaera</taxon>
    </lineage>
</organism>
<dbReference type="Pfam" id="PF00512">
    <property type="entry name" value="HisKA"/>
    <property type="match status" value="1"/>
</dbReference>
<dbReference type="InterPro" id="IPR005467">
    <property type="entry name" value="His_kinase_dom"/>
</dbReference>
<comment type="subcellular location">
    <subcellularLocation>
        <location evidence="2">Cell membrane</location>
    </subcellularLocation>
</comment>
<comment type="caution">
    <text evidence="14">The sequence shown here is derived from an EMBL/GenBank/DDBJ whole genome shotgun (WGS) entry which is preliminary data.</text>
</comment>
<feature type="domain" description="Histidine kinase" evidence="12">
    <location>
        <begin position="262"/>
        <end position="476"/>
    </location>
</feature>
<feature type="domain" description="HAMP" evidence="13">
    <location>
        <begin position="201"/>
        <end position="254"/>
    </location>
</feature>
<dbReference type="EMBL" id="QGDQ01000019">
    <property type="protein sequence ID" value="PWJ52520.1"/>
    <property type="molecule type" value="Genomic_DNA"/>
</dbReference>
<dbReference type="InterPro" id="IPR036890">
    <property type="entry name" value="HATPase_C_sf"/>
</dbReference>
<dbReference type="InterPro" id="IPR004358">
    <property type="entry name" value="Sig_transdc_His_kin-like_C"/>
</dbReference>
<keyword evidence="4" id="KW-0597">Phosphoprotein</keyword>
<dbReference type="SUPFAM" id="SSF55874">
    <property type="entry name" value="ATPase domain of HSP90 chaperone/DNA topoisomerase II/histidine kinase"/>
    <property type="match status" value="1"/>
</dbReference>
<keyword evidence="7 14" id="KW-0418">Kinase</keyword>
<evidence type="ECO:0000256" key="9">
    <source>
        <dbReference type="ARBA" id="ARBA00023012"/>
    </source>
</evidence>
<dbReference type="InterPro" id="IPR036097">
    <property type="entry name" value="HisK_dim/P_sf"/>
</dbReference>
<comment type="catalytic activity">
    <reaction evidence="1">
        <text>ATP + protein L-histidine = ADP + protein N-phospho-L-histidine.</text>
        <dbReference type="EC" id="2.7.13.3"/>
    </reaction>
</comment>
<dbReference type="PANTHER" id="PTHR45436:SF5">
    <property type="entry name" value="SENSOR HISTIDINE KINASE TRCS"/>
    <property type="match status" value="1"/>
</dbReference>
<keyword evidence="5" id="KW-0808">Transferase</keyword>
<evidence type="ECO:0000256" key="8">
    <source>
        <dbReference type="ARBA" id="ARBA00022989"/>
    </source>
</evidence>
<evidence type="ECO:0000256" key="10">
    <source>
        <dbReference type="ARBA" id="ARBA00023136"/>
    </source>
</evidence>
<dbReference type="GO" id="GO:0005886">
    <property type="term" value="C:plasma membrane"/>
    <property type="evidence" value="ECO:0007669"/>
    <property type="project" value="UniProtKB-SubCell"/>
</dbReference>
<evidence type="ECO:0000259" key="12">
    <source>
        <dbReference type="PROSITE" id="PS50109"/>
    </source>
</evidence>
<dbReference type="Gene3D" id="3.30.565.10">
    <property type="entry name" value="Histidine kinase-like ATPase, C-terminal domain"/>
    <property type="match status" value="1"/>
</dbReference>
<evidence type="ECO:0000256" key="5">
    <source>
        <dbReference type="ARBA" id="ARBA00022679"/>
    </source>
</evidence>
<dbReference type="PROSITE" id="PS50885">
    <property type="entry name" value="HAMP"/>
    <property type="match status" value="1"/>
</dbReference>
<reference evidence="14 15" key="1">
    <citation type="submission" date="2018-03" db="EMBL/GenBank/DDBJ databases">
        <title>Genomic Encyclopedia of Archaeal and Bacterial Type Strains, Phase II (KMG-II): from individual species to whole genera.</title>
        <authorList>
            <person name="Goeker M."/>
        </authorList>
    </citation>
    <scope>NUCLEOTIDE SEQUENCE [LARGE SCALE GENOMIC DNA]</scope>
    <source>
        <strain evidence="14 15">DSM 44889</strain>
    </source>
</reference>
<dbReference type="AlphaFoldDB" id="A0A316A6C0"/>
<dbReference type="CDD" id="cd00075">
    <property type="entry name" value="HATPase"/>
    <property type="match status" value="1"/>
</dbReference>
<gene>
    <name evidence="14" type="ORF">BXY45_11912</name>
</gene>
<dbReference type="CDD" id="cd00082">
    <property type="entry name" value="HisKA"/>
    <property type="match status" value="1"/>
</dbReference>
<evidence type="ECO:0000256" key="7">
    <source>
        <dbReference type="ARBA" id="ARBA00022777"/>
    </source>
</evidence>
<feature type="transmembrane region" description="Helical" evidence="11">
    <location>
        <begin position="27"/>
        <end position="54"/>
    </location>
</feature>